<evidence type="ECO:0000259" key="3">
    <source>
        <dbReference type="Pfam" id="PF19305"/>
    </source>
</evidence>
<feature type="domain" description="MmgE/PrpD C-terminal" evidence="3">
    <location>
        <begin position="289"/>
        <end position="438"/>
    </location>
</feature>
<dbReference type="PANTHER" id="PTHR16943:SF8">
    <property type="entry name" value="2-METHYLCITRATE DEHYDRATASE"/>
    <property type="match status" value="1"/>
</dbReference>
<dbReference type="Pfam" id="PF19305">
    <property type="entry name" value="MmgE_PrpD_C"/>
    <property type="match status" value="1"/>
</dbReference>
<organism evidence="4 5">
    <name type="scientific">Paracoccus onubensis</name>
    <dbReference type="NCBI Taxonomy" id="1675788"/>
    <lineage>
        <taxon>Bacteria</taxon>
        <taxon>Pseudomonadati</taxon>
        <taxon>Pseudomonadota</taxon>
        <taxon>Alphaproteobacteria</taxon>
        <taxon>Rhodobacterales</taxon>
        <taxon>Paracoccaceae</taxon>
        <taxon>Paracoccus</taxon>
    </lineage>
</organism>
<dbReference type="Pfam" id="PF03972">
    <property type="entry name" value="MmgE_PrpD_N"/>
    <property type="match status" value="1"/>
</dbReference>
<dbReference type="PANTHER" id="PTHR16943">
    <property type="entry name" value="2-METHYLCITRATE DEHYDRATASE-RELATED"/>
    <property type="match status" value="1"/>
</dbReference>
<dbReference type="InterPro" id="IPR036148">
    <property type="entry name" value="MmgE/PrpD_sf"/>
</dbReference>
<evidence type="ECO:0000259" key="2">
    <source>
        <dbReference type="Pfam" id="PF03972"/>
    </source>
</evidence>
<evidence type="ECO:0000313" key="5">
    <source>
        <dbReference type="Proteomes" id="UP000284202"/>
    </source>
</evidence>
<dbReference type="Gene3D" id="1.10.4100.10">
    <property type="entry name" value="2-methylcitrate dehydratase PrpD"/>
    <property type="match status" value="1"/>
</dbReference>
<gene>
    <name evidence="4" type="ORF">D3P04_12470</name>
</gene>
<proteinExistence type="inferred from homology"/>
<dbReference type="Proteomes" id="UP000284202">
    <property type="component" value="Unassembled WGS sequence"/>
</dbReference>
<dbReference type="AlphaFoldDB" id="A0A418SU09"/>
<protein>
    <submittedName>
        <fullName evidence="4">MmgE/PrpD family protein</fullName>
    </submittedName>
</protein>
<dbReference type="Gene3D" id="3.30.1330.120">
    <property type="entry name" value="2-methylcitrate dehydratase PrpD"/>
    <property type="match status" value="1"/>
</dbReference>
<dbReference type="InterPro" id="IPR042183">
    <property type="entry name" value="MmgE/PrpD_sf_1"/>
</dbReference>
<evidence type="ECO:0000313" key="4">
    <source>
        <dbReference type="EMBL" id="RJE84464.1"/>
    </source>
</evidence>
<name>A0A418SU09_9RHOB</name>
<dbReference type="InterPro" id="IPR042188">
    <property type="entry name" value="MmgE/PrpD_sf_2"/>
</dbReference>
<dbReference type="InterPro" id="IPR005656">
    <property type="entry name" value="MmgE_PrpD"/>
</dbReference>
<sequence length="465" mass="48708">MTLLRKPLMMQDQISPMTKVLADYIAEAASRDLPQDVMAKAVDHVMDSVAAILSGSRLRAGELAIAYAAAQGAGESGAAAVLGTGLRAPVALAALVNGFSAHADETDDSHLGGRFHPGCAIVPAALAAAEANGSSGAEFLRAVVLGYDIGARAVMALDHARPDTAKHSSHSIGPLFGSAAAAASLYRLSPRQVRHALSYTVQQCSGVPFWQRDPDHIEKAFDFAGMGARNGVTAASLAAAGFTGIDDPFSGRHNYFSAFAEHAAPARLIEGLGDRFEIMNATTKKWCVGSPIQAMLDAVEILIASDDPQVAAIESVTITMPDDRIHIVDNRQMPATCAQHLVAIALIDRFVTFASSHDVDRMADPKVLALRQKITLLPSAGLTAAKPARQAIVEIVMADGRHLRHHASAVRGTPDNPMSAAELRGKAGELITPVIGARTDALLDALAGLARARSIAPIIELATQS</sequence>
<dbReference type="GO" id="GO:0016829">
    <property type="term" value="F:lyase activity"/>
    <property type="evidence" value="ECO:0007669"/>
    <property type="project" value="InterPro"/>
</dbReference>
<evidence type="ECO:0000256" key="1">
    <source>
        <dbReference type="ARBA" id="ARBA00006174"/>
    </source>
</evidence>
<dbReference type="InterPro" id="IPR045337">
    <property type="entry name" value="MmgE_PrpD_C"/>
</dbReference>
<dbReference type="InterPro" id="IPR045336">
    <property type="entry name" value="MmgE_PrpD_N"/>
</dbReference>
<accession>A0A418SU09</accession>
<reference evidence="5" key="1">
    <citation type="submission" date="2018-09" db="EMBL/GenBank/DDBJ databases">
        <title>Acidovorax cavernicola nov. sp. isolated from Gruta de las Maravillas (Aracena, Spain).</title>
        <authorList>
            <person name="Jurado V."/>
            <person name="Gutierrez-Patricio S."/>
            <person name="Gonzalez-Pimentel J.L."/>
            <person name="Miller A.Z."/>
            <person name="Laiz L."/>
            <person name="Saiz-Jimenez C."/>
        </authorList>
    </citation>
    <scope>NUCLEOTIDE SEQUENCE [LARGE SCALE GENOMIC DNA]</scope>
    <source>
        <strain evidence="5">1011MAR3C25</strain>
    </source>
</reference>
<dbReference type="EMBL" id="QZCG01000008">
    <property type="protein sequence ID" value="RJE84464.1"/>
    <property type="molecule type" value="Genomic_DNA"/>
</dbReference>
<feature type="domain" description="MmgE/PrpD N-terminal" evidence="2">
    <location>
        <begin position="21"/>
        <end position="263"/>
    </location>
</feature>
<dbReference type="SUPFAM" id="SSF103378">
    <property type="entry name" value="2-methylcitrate dehydratase PrpD"/>
    <property type="match status" value="1"/>
</dbReference>
<comment type="caution">
    <text evidence="4">The sequence shown here is derived from an EMBL/GenBank/DDBJ whole genome shotgun (WGS) entry which is preliminary data.</text>
</comment>
<dbReference type="OrthoDB" id="9795089at2"/>
<keyword evidence="5" id="KW-1185">Reference proteome</keyword>
<comment type="similarity">
    <text evidence="1">Belongs to the PrpD family.</text>
</comment>